<evidence type="ECO:0000313" key="5">
    <source>
        <dbReference type="RefSeq" id="XP_011635978.1"/>
    </source>
</evidence>
<dbReference type="GO" id="GO:0005634">
    <property type="term" value="C:nucleus"/>
    <property type="evidence" value="ECO:0007669"/>
    <property type="project" value="TreeGrafter"/>
</dbReference>
<dbReference type="Gene3D" id="1.20.58.120">
    <property type="entry name" value="BAG domain"/>
    <property type="match status" value="1"/>
</dbReference>
<keyword evidence="4" id="KW-1185">Reference proteome</keyword>
<feature type="compositionally biased region" description="Polar residues" evidence="2">
    <location>
        <begin position="207"/>
        <end position="223"/>
    </location>
</feature>
<dbReference type="PANTHER" id="PTHR12329">
    <property type="entry name" value="BCL2-ASSOCIATED ATHANOGENE"/>
    <property type="match status" value="1"/>
</dbReference>
<evidence type="ECO:0000256" key="1">
    <source>
        <dbReference type="ARBA" id="ARBA00023186"/>
    </source>
</evidence>
<sequence>MDSPVIVDAANNFGQACDLDRFSGFPFDDDTDVFERPRGDGIRAHLDDLAARHPEFAEHLRGPPWPFGGSLLRDRRRWRRDSGSNNNNDQQQQGQQHQDEDVRSQASGSSAASGASAVSSHSGGGSDGGEYNLTSSSAIPQYGLRNTVDIGQQQRRRDMEANLEKGERGQRSMSAPPPESWQQQGRDQQQSQPDQGQRFVSRVDITPQHNQQQQRAQSPSKPASNVRHIPIFVEGRDTPVIPKFAPDDVPSAFQQRQPSPPSSHHFERSSPPPHHFHRPSHFNERFSRQQWPPSHFQDAFYKPADFEQPMRRQFQQQQHQQPQYYYQQQQPKHHQQPQQQPQYYEQHYQQQQPQQQTQSQQQQSQPEEQQQQQESPKPKPSVPKDPLERVSQIQKDVDDLAEQVRRYVGGSRQDKEYIYLDEMLTRELIKLDDIETEGRENVRQARKNAIKSIQDTISLLETKALLANQQEQQAVAREEVQEECAGKDQQGEEISQVHEPMEVKQEKQNNEPIPLPPAPSASTKTKAVSSESESAATIVNSTNQSVATAGPQNTEQTADIAQKIEQKTENAAENIKRPVAPSLTDEATRRMDETCKISKSSEEKDGEQKDGMLEMTENKDVQSKEQVEKTGKMEVSEGGQRSSTESPRLQKKAKKTKKRKQQQQPVSEQPIPLPPPPTESAK</sequence>
<feature type="compositionally biased region" description="Basic residues" evidence="2">
    <location>
        <begin position="649"/>
        <end position="661"/>
    </location>
</feature>
<dbReference type="GeneID" id="105426445"/>
<dbReference type="SMART" id="SM00264">
    <property type="entry name" value="BAG"/>
    <property type="match status" value="1"/>
</dbReference>
<reference evidence="5" key="1">
    <citation type="submission" date="2025-08" db="UniProtKB">
        <authorList>
            <consortium name="RefSeq"/>
        </authorList>
    </citation>
    <scope>IDENTIFICATION</scope>
</reference>
<dbReference type="PANTHER" id="PTHR12329:SF5">
    <property type="entry name" value="STARVIN, ISOFORM E"/>
    <property type="match status" value="1"/>
</dbReference>
<feature type="compositionally biased region" description="Pro residues" evidence="2">
    <location>
        <begin position="671"/>
        <end position="682"/>
    </location>
</feature>
<dbReference type="InterPro" id="IPR039773">
    <property type="entry name" value="BAG_chaperone_regulator"/>
</dbReference>
<feature type="compositionally biased region" description="Polar residues" evidence="2">
    <location>
        <begin position="520"/>
        <end position="559"/>
    </location>
</feature>
<feature type="compositionally biased region" description="Basic and acidic residues" evidence="2">
    <location>
        <begin position="477"/>
        <end position="509"/>
    </location>
</feature>
<dbReference type="InterPro" id="IPR036533">
    <property type="entry name" value="BAG_dom_sf"/>
</dbReference>
<feature type="region of interest" description="Disordered" evidence="2">
    <location>
        <begin position="207"/>
        <end position="226"/>
    </location>
</feature>
<dbReference type="GO" id="GO:0005829">
    <property type="term" value="C:cytosol"/>
    <property type="evidence" value="ECO:0007669"/>
    <property type="project" value="TreeGrafter"/>
</dbReference>
<accession>A0A6I9W6S6</accession>
<keyword evidence="1" id="KW-0143">Chaperone</keyword>
<dbReference type="GO" id="GO:0000774">
    <property type="term" value="F:adenyl-nucleotide exchange factor activity"/>
    <property type="evidence" value="ECO:0007669"/>
    <property type="project" value="TreeGrafter"/>
</dbReference>
<dbReference type="OrthoDB" id="333905at2759"/>
<dbReference type="GO" id="GO:0050821">
    <property type="term" value="P:protein stabilization"/>
    <property type="evidence" value="ECO:0007669"/>
    <property type="project" value="TreeGrafter"/>
</dbReference>
<feature type="region of interest" description="Disordered" evidence="2">
    <location>
        <begin position="161"/>
        <end position="197"/>
    </location>
</feature>
<feature type="compositionally biased region" description="Low complexity" evidence="2">
    <location>
        <begin position="104"/>
        <end position="121"/>
    </location>
</feature>
<dbReference type="CTD" id="39518"/>
<feature type="compositionally biased region" description="Low complexity" evidence="2">
    <location>
        <begin position="83"/>
        <end position="96"/>
    </location>
</feature>
<protein>
    <submittedName>
        <fullName evidence="5">BAG domain-containing protein Samui-like isoform X2</fullName>
    </submittedName>
</protein>
<dbReference type="SUPFAM" id="SSF63491">
    <property type="entry name" value="BAG domain"/>
    <property type="match status" value="1"/>
</dbReference>
<evidence type="ECO:0000256" key="2">
    <source>
        <dbReference type="SAM" id="MobiDB-lite"/>
    </source>
</evidence>
<feature type="region of interest" description="Disordered" evidence="2">
    <location>
        <begin position="477"/>
        <end position="682"/>
    </location>
</feature>
<dbReference type="AlphaFoldDB" id="A0A6I9W6S6"/>
<dbReference type="GO" id="GO:0016020">
    <property type="term" value="C:membrane"/>
    <property type="evidence" value="ECO:0007669"/>
    <property type="project" value="TreeGrafter"/>
</dbReference>
<dbReference type="InterPro" id="IPR003103">
    <property type="entry name" value="BAG_domain"/>
</dbReference>
<feature type="compositionally biased region" description="Low complexity" evidence="2">
    <location>
        <begin position="315"/>
        <end position="375"/>
    </location>
</feature>
<feature type="compositionally biased region" description="Basic and acidic residues" evidence="2">
    <location>
        <begin position="161"/>
        <end position="170"/>
    </location>
</feature>
<evidence type="ECO:0000313" key="4">
    <source>
        <dbReference type="Proteomes" id="UP000504615"/>
    </source>
</evidence>
<dbReference type="Pfam" id="PF02179">
    <property type="entry name" value="BAG"/>
    <property type="match status" value="1"/>
</dbReference>
<feature type="compositionally biased region" description="Low complexity" evidence="2">
    <location>
        <begin position="182"/>
        <end position="197"/>
    </location>
</feature>
<feature type="compositionally biased region" description="Basic and acidic residues" evidence="2">
    <location>
        <begin position="562"/>
        <end position="576"/>
    </location>
</feature>
<feature type="compositionally biased region" description="Basic and acidic residues" evidence="2">
    <location>
        <begin position="586"/>
        <end position="635"/>
    </location>
</feature>
<evidence type="ECO:0000259" key="3">
    <source>
        <dbReference type="PROSITE" id="PS51035"/>
    </source>
</evidence>
<feature type="region of interest" description="Disordered" evidence="2">
    <location>
        <begin position="237"/>
        <end position="280"/>
    </location>
</feature>
<dbReference type="Proteomes" id="UP000504615">
    <property type="component" value="Unplaced"/>
</dbReference>
<dbReference type="PROSITE" id="PS51035">
    <property type="entry name" value="BAG"/>
    <property type="match status" value="1"/>
</dbReference>
<organism evidence="4 5">
    <name type="scientific">Pogonomyrmex barbatus</name>
    <name type="common">red harvester ant</name>
    <dbReference type="NCBI Taxonomy" id="144034"/>
    <lineage>
        <taxon>Eukaryota</taxon>
        <taxon>Metazoa</taxon>
        <taxon>Ecdysozoa</taxon>
        <taxon>Arthropoda</taxon>
        <taxon>Hexapoda</taxon>
        <taxon>Insecta</taxon>
        <taxon>Pterygota</taxon>
        <taxon>Neoptera</taxon>
        <taxon>Endopterygota</taxon>
        <taxon>Hymenoptera</taxon>
        <taxon>Apocrita</taxon>
        <taxon>Aculeata</taxon>
        <taxon>Formicoidea</taxon>
        <taxon>Formicidae</taxon>
        <taxon>Myrmicinae</taxon>
        <taxon>Pogonomyrmex</taxon>
    </lineage>
</organism>
<feature type="region of interest" description="Disordered" evidence="2">
    <location>
        <begin position="79"/>
        <end position="138"/>
    </location>
</feature>
<name>A0A6I9W6S6_9HYME</name>
<dbReference type="RefSeq" id="XP_011635978.1">
    <property type="nucleotide sequence ID" value="XM_011637676.2"/>
</dbReference>
<proteinExistence type="predicted"/>
<feature type="domain" description="BAG" evidence="3">
    <location>
        <begin position="386"/>
        <end position="464"/>
    </location>
</feature>
<gene>
    <name evidence="5" type="primary">LOC105426445</name>
</gene>
<feature type="region of interest" description="Disordered" evidence="2">
    <location>
        <begin position="310"/>
        <end position="387"/>
    </location>
</feature>
<dbReference type="GO" id="GO:0051087">
    <property type="term" value="F:protein-folding chaperone binding"/>
    <property type="evidence" value="ECO:0007669"/>
    <property type="project" value="InterPro"/>
</dbReference>